<feature type="transmembrane region" description="Helical" evidence="2">
    <location>
        <begin position="479"/>
        <end position="498"/>
    </location>
</feature>
<evidence type="ECO:0000259" key="3">
    <source>
        <dbReference type="SMART" id="SM00563"/>
    </source>
</evidence>
<feature type="region of interest" description="Disordered" evidence="1">
    <location>
        <begin position="1"/>
        <end position="58"/>
    </location>
</feature>
<dbReference type="VEuPathDB" id="FungiDB:SCODWIG_03757"/>
<feature type="compositionally biased region" description="Polar residues" evidence="1">
    <location>
        <begin position="686"/>
        <end position="697"/>
    </location>
</feature>
<evidence type="ECO:0000313" key="4">
    <source>
        <dbReference type="EMBL" id="SSD61996.1"/>
    </source>
</evidence>
<dbReference type="Proteomes" id="UP000262825">
    <property type="component" value="Unassembled WGS sequence"/>
</dbReference>
<evidence type="ECO:0000256" key="1">
    <source>
        <dbReference type="SAM" id="MobiDB-lite"/>
    </source>
</evidence>
<feature type="transmembrane region" description="Helical" evidence="2">
    <location>
        <begin position="564"/>
        <end position="585"/>
    </location>
</feature>
<feature type="region of interest" description="Disordered" evidence="1">
    <location>
        <begin position="746"/>
        <end position="784"/>
    </location>
</feature>
<feature type="region of interest" description="Disordered" evidence="1">
    <location>
        <begin position="672"/>
        <end position="697"/>
    </location>
</feature>
<organism evidence="4 5">
    <name type="scientific">Saccharomycodes ludwigii</name>
    <dbReference type="NCBI Taxonomy" id="36035"/>
    <lineage>
        <taxon>Eukaryota</taxon>
        <taxon>Fungi</taxon>
        <taxon>Dikarya</taxon>
        <taxon>Ascomycota</taxon>
        <taxon>Saccharomycotina</taxon>
        <taxon>Saccharomycetes</taxon>
        <taxon>Saccharomycodales</taxon>
        <taxon>Saccharomycodaceae</taxon>
        <taxon>Saccharomycodes</taxon>
    </lineage>
</organism>
<dbReference type="AlphaFoldDB" id="A0A376BBJ6"/>
<name>A0A376BBJ6_9ASCO</name>
<dbReference type="Pfam" id="PF01553">
    <property type="entry name" value="Acyltransferase"/>
    <property type="match status" value="1"/>
</dbReference>
<protein>
    <submittedName>
        <fullName evidence="4">Related to Glycerol-3-phosphate O-acyltransferase 1</fullName>
    </submittedName>
</protein>
<accession>A0A376BBJ6</accession>
<feature type="compositionally biased region" description="Basic residues" evidence="1">
    <location>
        <begin position="672"/>
        <end position="685"/>
    </location>
</feature>
<evidence type="ECO:0000256" key="2">
    <source>
        <dbReference type="SAM" id="Phobius"/>
    </source>
</evidence>
<dbReference type="GO" id="GO:0008654">
    <property type="term" value="P:phospholipid biosynthetic process"/>
    <property type="evidence" value="ECO:0007669"/>
    <property type="project" value="TreeGrafter"/>
</dbReference>
<dbReference type="GO" id="GO:0016287">
    <property type="term" value="F:glycerone-phosphate O-acyltransferase activity"/>
    <property type="evidence" value="ECO:0007669"/>
    <property type="project" value="TreeGrafter"/>
</dbReference>
<feature type="transmembrane region" description="Helical" evidence="2">
    <location>
        <begin position="530"/>
        <end position="552"/>
    </location>
</feature>
<keyword evidence="4" id="KW-0808">Transferase</keyword>
<dbReference type="PANTHER" id="PTHR31605">
    <property type="entry name" value="GLYCEROL-3-PHOSPHATE O-ACYLTRANSFERASE 1"/>
    <property type="match status" value="1"/>
</dbReference>
<dbReference type="InterPro" id="IPR052744">
    <property type="entry name" value="GPAT/DAPAT"/>
</dbReference>
<proteinExistence type="predicted"/>
<keyword evidence="4" id="KW-0012">Acyltransferase</keyword>
<gene>
    <name evidence="4" type="ORF">SCODWIG_03757</name>
</gene>
<dbReference type="GO" id="GO:0004366">
    <property type="term" value="F:glycerol-3-phosphate O-acyltransferase activity"/>
    <property type="evidence" value="ECO:0007669"/>
    <property type="project" value="TreeGrafter"/>
</dbReference>
<sequence>MSSEQPLLLSEKRKRENKKQQLHTSIDPINTNVNKSFENEKSPKIQTTPNKNLQNSNVATNEGEQPWYRILMYNCFLWVMVHIFDCFFREIRTRGAYHIPKTINPKTGRDDPIIFVAAPHANQFVDPIILVGQVKKNVNKIMSFLIAEKSLHRPAVGTLARFLMSIGVTRPQDNMKLMPGKIYIDPESNNSLKIVGDEDTDFTKLQERGLISLPKGLGSTAIDKILNKHELLLRKEFKMNKPEVVKLLKNGTTFKYSPKIDQSKVYHKVFEHLNQGKNIGIFPEGGSHDRTDLLPLKAGVALMALGAMSKHKDLNVKIVPCGMNYFHPHKFRSRAVVEFGEPIEITKKMVLNYENPESNRQQVKELLDLITKGLKAVTVTCPDYETLMAIQATRRLYSGYLSSNMPLSMIIEMNRRLVIGYETFKNDDRIKSLKKDVLLYNSHLMNYNIPDHQVESAKIFANTNWKTNLMVLIQRSVRILFLSLLSLPGFIMFSPIFIASKKISSRKAAEALANSTVKIKANDVVATWKILIAMGLAPILYIGWSVILVYGYNNVINPTNNVSYFVKFAISYILCCTVTYSALIFGDIGMDTFKSLKPLYLSIVKPSTISELEKEREILALKITELVNTLGPELFPDFTAEGLREKLYEINKDSTNDNDDDLQESITNELKRRKKLQQHNRKRSQKSGANTNTASSLTVTDDSDAVSLINSDNSLSNIPIFSNSVNISSSVSSTAGSISSDFEIVDSHPEEEFDSDSSVENSISKQRKLSSKIVKTLRENRNQT</sequence>
<keyword evidence="2" id="KW-0472">Membrane</keyword>
<feature type="compositionally biased region" description="Polar residues" evidence="1">
    <location>
        <begin position="22"/>
        <end position="36"/>
    </location>
</feature>
<keyword evidence="2" id="KW-0812">Transmembrane</keyword>
<feature type="domain" description="Phospholipid/glycerol acyltransferase" evidence="3">
    <location>
        <begin position="114"/>
        <end position="326"/>
    </location>
</feature>
<keyword evidence="5" id="KW-1185">Reference proteome</keyword>
<dbReference type="PANTHER" id="PTHR31605:SF0">
    <property type="entry name" value="GLYCEROL-3-PHOSPHATE O-ACYLTRANSFERASE 1"/>
    <property type="match status" value="1"/>
</dbReference>
<keyword evidence="2" id="KW-1133">Transmembrane helix</keyword>
<dbReference type="InterPro" id="IPR002123">
    <property type="entry name" value="Plipid/glycerol_acylTrfase"/>
</dbReference>
<dbReference type="EMBL" id="UFAJ01001048">
    <property type="protein sequence ID" value="SSD61996.1"/>
    <property type="molecule type" value="Genomic_DNA"/>
</dbReference>
<reference evidence="5" key="1">
    <citation type="submission" date="2018-06" db="EMBL/GenBank/DDBJ databases">
        <authorList>
            <person name="Guldener U."/>
        </authorList>
    </citation>
    <scope>NUCLEOTIDE SEQUENCE [LARGE SCALE GENOMIC DNA]</scope>
    <source>
        <strain evidence="5">UTAD17</strain>
    </source>
</reference>
<dbReference type="SMART" id="SM00563">
    <property type="entry name" value="PlsC"/>
    <property type="match status" value="1"/>
</dbReference>
<feature type="compositionally biased region" description="Polar residues" evidence="1">
    <location>
        <begin position="44"/>
        <end position="58"/>
    </location>
</feature>
<evidence type="ECO:0000313" key="5">
    <source>
        <dbReference type="Proteomes" id="UP000262825"/>
    </source>
</evidence>
<dbReference type="SUPFAM" id="SSF69593">
    <property type="entry name" value="Glycerol-3-phosphate (1)-acyltransferase"/>
    <property type="match status" value="1"/>
</dbReference>